<keyword evidence="2" id="KW-1003">Cell membrane</keyword>
<evidence type="ECO:0000313" key="9">
    <source>
        <dbReference type="Proteomes" id="UP000199233"/>
    </source>
</evidence>
<dbReference type="STRING" id="489703.SAMN04488038_11923"/>
<feature type="transmembrane region" description="Helical" evidence="6">
    <location>
        <begin position="212"/>
        <end position="230"/>
    </location>
</feature>
<keyword evidence="9" id="KW-1185">Reference proteome</keyword>
<dbReference type="PANTHER" id="PTHR33406">
    <property type="entry name" value="MEMBRANE PROTEIN MJ1562-RELATED"/>
    <property type="match status" value="1"/>
</dbReference>
<evidence type="ECO:0000256" key="4">
    <source>
        <dbReference type="ARBA" id="ARBA00022989"/>
    </source>
</evidence>
<dbReference type="Proteomes" id="UP000199233">
    <property type="component" value="Unassembled WGS sequence"/>
</dbReference>
<dbReference type="InterPro" id="IPR001036">
    <property type="entry name" value="Acrflvin-R"/>
</dbReference>
<keyword evidence="4 6" id="KW-1133">Transmembrane helix</keyword>
<evidence type="ECO:0000313" key="8">
    <source>
        <dbReference type="EMBL" id="SER19174.1"/>
    </source>
</evidence>
<dbReference type="Gene3D" id="1.20.1640.10">
    <property type="entry name" value="Multidrug efflux transporter AcrB transmembrane domain"/>
    <property type="match status" value="2"/>
</dbReference>
<organism evidence="8 9">
    <name type="scientific">Solimonas aquatica</name>
    <dbReference type="NCBI Taxonomy" id="489703"/>
    <lineage>
        <taxon>Bacteria</taxon>
        <taxon>Pseudomonadati</taxon>
        <taxon>Pseudomonadota</taxon>
        <taxon>Gammaproteobacteria</taxon>
        <taxon>Nevskiales</taxon>
        <taxon>Nevskiaceae</taxon>
        <taxon>Solimonas</taxon>
    </lineage>
</organism>
<feature type="transmembrane region" description="Helical" evidence="6">
    <location>
        <begin position="716"/>
        <end position="735"/>
    </location>
</feature>
<dbReference type="SUPFAM" id="SSF82866">
    <property type="entry name" value="Multidrug efflux transporter AcrB transmembrane domain"/>
    <property type="match status" value="2"/>
</dbReference>
<dbReference type="RefSeq" id="WP_093289499.1">
    <property type="nucleotide sequence ID" value="NZ_FOFS01000019.1"/>
</dbReference>
<reference evidence="8 9" key="1">
    <citation type="submission" date="2016-10" db="EMBL/GenBank/DDBJ databases">
        <authorList>
            <person name="de Groot N.N."/>
        </authorList>
    </citation>
    <scope>NUCLEOTIDE SEQUENCE [LARGE SCALE GENOMIC DNA]</scope>
    <source>
        <strain evidence="8 9">DSM 25927</strain>
    </source>
</reference>
<feature type="transmembrane region" description="Helical" evidence="6">
    <location>
        <begin position="667"/>
        <end position="689"/>
    </location>
</feature>
<dbReference type="GO" id="GO:0005886">
    <property type="term" value="C:plasma membrane"/>
    <property type="evidence" value="ECO:0007669"/>
    <property type="project" value="UniProtKB-SubCell"/>
</dbReference>
<dbReference type="InterPro" id="IPR004869">
    <property type="entry name" value="MMPL_dom"/>
</dbReference>
<evidence type="ECO:0000259" key="7">
    <source>
        <dbReference type="PROSITE" id="PS50156"/>
    </source>
</evidence>
<dbReference type="OrthoDB" id="9803781at2"/>
<name>A0A1H9M665_9GAMM</name>
<evidence type="ECO:0000256" key="3">
    <source>
        <dbReference type="ARBA" id="ARBA00022692"/>
    </source>
</evidence>
<dbReference type="PRINTS" id="PR00702">
    <property type="entry name" value="ACRIFLAVINRP"/>
</dbReference>
<evidence type="ECO:0000256" key="1">
    <source>
        <dbReference type="ARBA" id="ARBA00004651"/>
    </source>
</evidence>
<dbReference type="GO" id="GO:0022857">
    <property type="term" value="F:transmembrane transporter activity"/>
    <property type="evidence" value="ECO:0007669"/>
    <property type="project" value="InterPro"/>
</dbReference>
<protein>
    <recommendedName>
        <fullName evidence="7">SSD domain-containing protein</fullName>
    </recommendedName>
</protein>
<evidence type="ECO:0000256" key="2">
    <source>
        <dbReference type="ARBA" id="ARBA00022475"/>
    </source>
</evidence>
<keyword evidence="3 6" id="KW-0812">Transmembrane</keyword>
<dbReference type="PANTHER" id="PTHR33406:SF13">
    <property type="entry name" value="MEMBRANE PROTEIN YDFJ"/>
    <property type="match status" value="1"/>
</dbReference>
<feature type="domain" description="SSD" evidence="7">
    <location>
        <begin position="238"/>
        <end position="379"/>
    </location>
</feature>
<dbReference type="InterPro" id="IPR000731">
    <property type="entry name" value="SSD"/>
</dbReference>
<evidence type="ECO:0000256" key="5">
    <source>
        <dbReference type="ARBA" id="ARBA00023136"/>
    </source>
</evidence>
<feature type="transmembrane region" description="Helical" evidence="6">
    <location>
        <begin position="357"/>
        <end position="380"/>
    </location>
</feature>
<feature type="transmembrane region" description="Helical" evidence="6">
    <location>
        <begin position="741"/>
        <end position="769"/>
    </location>
</feature>
<feature type="transmembrane region" description="Helical" evidence="6">
    <location>
        <begin position="616"/>
        <end position="634"/>
    </location>
</feature>
<feature type="transmembrane region" description="Helical" evidence="6">
    <location>
        <begin position="242"/>
        <end position="263"/>
    </location>
</feature>
<evidence type="ECO:0000256" key="6">
    <source>
        <dbReference type="SAM" id="Phobius"/>
    </source>
</evidence>
<dbReference type="PROSITE" id="PS50156">
    <property type="entry name" value="SSD"/>
    <property type="match status" value="1"/>
</dbReference>
<proteinExistence type="predicted"/>
<gene>
    <name evidence="8" type="ORF">SAMN04488038_11923</name>
</gene>
<dbReference type="EMBL" id="FOFS01000019">
    <property type="protein sequence ID" value="SER19174.1"/>
    <property type="molecule type" value="Genomic_DNA"/>
</dbReference>
<accession>A0A1H9M665</accession>
<dbReference type="Pfam" id="PF03176">
    <property type="entry name" value="MMPL"/>
    <property type="match status" value="2"/>
</dbReference>
<keyword evidence="5 6" id="KW-0472">Membrane</keyword>
<comment type="subcellular location">
    <subcellularLocation>
        <location evidence="1">Cell membrane</location>
        <topology evidence="1">Multi-pass membrane protein</topology>
    </subcellularLocation>
</comment>
<sequence length="780" mass="84367">MSAWNYARLLRLLLDHRRAVIGSGAVLLLLVCAALPYPRIYIELDTMLPEESEITQTIRSAQQLFGPSDYIVIGLSRDHGPLLDEKGAAQLATIHALLRAQPGARSLDVISLLSERARVVQTQDGDMQISRILRNAQDWRDAEARARQSRLYHSLLSEDGRATLILFRLKEPAQGKRAYLTDLQQQLAAITEPGFTVVVGGQPSVFAQLERYTQNIFLVLPFTLLLIGLIHYEAFRTLQGMIFPLITAVASAGIATAVITQAGMRLDGFNTSAPIIIVALTAGHAVQMLKRFNEELHKLAAEMPAANPDWQAINRLAIERAFVAVAPVMVAASTVAAASFASLMIFKTPVIRSFGLYVALGIAAGLLIELIFIPALRLLLPCRQLPAGEQRYSLWDRIVALLQRSSSDARRGRTILISLLLLSGCGLLAAQVRVDNSVAEYFARFTTIRKAEQTLNARFSGSNVLYLLFKGQGADSVTTAQTANLLRRIEAWLQTQAQIGATASYVDAAAEVACGFEPSACRSGALDWNTDALRQYLLLYESGAGSEALADVLSPERDAALIRVLARTDSSIYIEQLFHGLHQQFDAELPPGIRMQLGGTGATTLALNRKFIEAKLANILQVLGIASLVAALLFRSLLTGLLIAIPLLAATLFAFAAMTTLGIPLNVATVFIAAISVGIGADYAIYFGVRLRDFLVEFEGDVERATTATYRTAGKAALFVASAVAGGYLGLVLSVGYNVHLWLGVMVSLAMLASVIASLTLFPALLLSLRPKAIFGEPRS</sequence>
<dbReference type="InterPro" id="IPR050545">
    <property type="entry name" value="Mycobact_MmpL"/>
</dbReference>
<feature type="transmembrane region" description="Helical" evidence="6">
    <location>
        <begin position="641"/>
        <end position="661"/>
    </location>
</feature>
<dbReference type="AlphaFoldDB" id="A0A1H9M665"/>
<feature type="transmembrane region" description="Helical" evidence="6">
    <location>
        <begin position="321"/>
        <end position="345"/>
    </location>
</feature>